<dbReference type="VEuPathDB" id="MicrosporidiaDB:A0H76_3014"/>
<feature type="chain" id="PRO_5012077702" evidence="1">
    <location>
        <begin position="22"/>
        <end position="108"/>
    </location>
</feature>
<evidence type="ECO:0000313" key="3">
    <source>
        <dbReference type="Proteomes" id="UP000192501"/>
    </source>
</evidence>
<protein>
    <submittedName>
        <fullName evidence="2">Uncharacterized protein</fullName>
    </submittedName>
</protein>
<name>A0A1X0QIY7_9MICR</name>
<proteinExistence type="predicted"/>
<dbReference type="AlphaFoldDB" id="A0A1X0QIY7"/>
<evidence type="ECO:0000313" key="2">
    <source>
        <dbReference type="EMBL" id="ORD99729.1"/>
    </source>
</evidence>
<feature type="signal peptide" evidence="1">
    <location>
        <begin position="1"/>
        <end position="21"/>
    </location>
</feature>
<evidence type="ECO:0000256" key="1">
    <source>
        <dbReference type="SAM" id="SignalP"/>
    </source>
</evidence>
<organism evidence="2 3">
    <name type="scientific">Hepatospora eriocheir</name>
    <dbReference type="NCBI Taxonomy" id="1081669"/>
    <lineage>
        <taxon>Eukaryota</taxon>
        <taxon>Fungi</taxon>
        <taxon>Fungi incertae sedis</taxon>
        <taxon>Microsporidia</taxon>
        <taxon>Hepatosporidae</taxon>
        <taxon>Hepatospora</taxon>
    </lineage>
</organism>
<sequence length="108" mass="12433">MFKFKVLLIITQVIIPVKKFASHTTVPRIDFVPTWGANIDAPLTYFDIDKIPLAVPNADSVKQRNIPIYASKLTGLNNKLNKLIIRVLIKMYFIYFLNKQINLINKSE</sequence>
<accession>A0A1X0QIY7</accession>
<dbReference type="EMBL" id="LTAI01000125">
    <property type="protein sequence ID" value="ORD99729.1"/>
    <property type="molecule type" value="Genomic_DNA"/>
</dbReference>
<keyword evidence="1" id="KW-0732">Signal</keyword>
<comment type="caution">
    <text evidence="2">The sequence shown here is derived from an EMBL/GenBank/DDBJ whole genome shotgun (WGS) entry which is preliminary data.</text>
</comment>
<reference evidence="2 3" key="1">
    <citation type="journal article" date="2017" name="Environ. Microbiol.">
        <title>Decay of the glycolytic pathway and adaptation to intranuclear parasitism within Enterocytozoonidae microsporidia.</title>
        <authorList>
            <person name="Wiredu Boakye D."/>
            <person name="Jaroenlak P."/>
            <person name="Prachumwat A."/>
            <person name="Williams T.A."/>
            <person name="Bateman K.S."/>
            <person name="Itsathitphaisarn O."/>
            <person name="Sritunyalucksana K."/>
            <person name="Paszkiewicz K.H."/>
            <person name="Moore K.A."/>
            <person name="Stentiford G.D."/>
            <person name="Williams B.A."/>
        </authorList>
    </citation>
    <scope>NUCLEOTIDE SEQUENCE [LARGE SCALE GENOMIC DNA]</scope>
    <source>
        <strain evidence="3">canceri</strain>
    </source>
</reference>
<dbReference type="Proteomes" id="UP000192501">
    <property type="component" value="Unassembled WGS sequence"/>
</dbReference>
<gene>
    <name evidence="2" type="ORF">A0H76_3014</name>
</gene>